<dbReference type="EMBL" id="JX997159">
    <property type="protein sequence ID" value="AGE50580.1"/>
    <property type="molecule type" value="Genomic_DNA"/>
</dbReference>
<dbReference type="Proteomes" id="UP000243236">
    <property type="component" value="Segment"/>
</dbReference>
<dbReference type="SUPFAM" id="SSF54060">
    <property type="entry name" value="His-Me finger endonucleases"/>
    <property type="match status" value="2"/>
</dbReference>
<proteinExistence type="predicted"/>
<name>M1HW55_9PHYC</name>
<dbReference type="Gene3D" id="3.90.75.20">
    <property type="match status" value="2"/>
</dbReference>
<dbReference type="KEGG" id="vg:41900490"/>
<dbReference type="RefSeq" id="YP_009701916.1">
    <property type="nucleotide sequence ID" value="NC_044937.1"/>
</dbReference>
<accession>M1HW55</accession>
<feature type="region of interest" description="Disordered" evidence="1">
    <location>
        <begin position="274"/>
        <end position="293"/>
    </location>
</feature>
<protein>
    <recommendedName>
        <fullName evidence="4">HNH nuclease domain-containing protein</fullName>
    </recommendedName>
</protein>
<evidence type="ECO:0000256" key="1">
    <source>
        <dbReference type="SAM" id="MobiDB-lite"/>
    </source>
</evidence>
<organism evidence="2 3">
    <name type="scientific">Paramecium bursaria Chlorella virus CVA-1</name>
    <dbReference type="NCBI Taxonomy" id="42683"/>
    <lineage>
        <taxon>Viruses</taxon>
        <taxon>Varidnaviria</taxon>
        <taxon>Bamfordvirae</taxon>
        <taxon>Nucleocytoviricota</taxon>
        <taxon>Megaviricetes</taxon>
        <taxon>Algavirales</taxon>
        <taxon>Phycodnaviridae</taxon>
        <taxon>Chlorovirus</taxon>
        <taxon>Chlorovirus conductrix</taxon>
        <taxon>Paramecium bursaria Chlorella virus A1</taxon>
    </lineage>
</organism>
<sequence>MSDYIKTLEYYFEDGSHVIFKKYTINALDGIIKRKKSEKTPSYGIRAYNECSVCDDNGKQRMIRVARAVASTFLGKPPTPEHTADHIKSDQKKNDALSNIRWLCKLGQRDNQNRPETYKAAFIVVKDGDEKTVKEWVAHMNVMAPEDCKFTRSMIIYYAQQKQRGFAYKEYPDLDGEEWKEIEDSKNTQGRWEISNMNRVKFITNTDTENVLWGERFGRIKGYPTISIKGKNRYCHILAFAAFHPELWVAKNPGDMVLHEDDDKEDFRPHKLRLGTASDNTKDSHTNGKRNGTKTARMKCASYIDGMHEEYHLSQSDAAKYLKSKGYPNATSCGISMALSDNYKNKTAYGRTWQKIM</sequence>
<evidence type="ECO:0000313" key="3">
    <source>
        <dbReference type="Proteomes" id="UP000243236"/>
    </source>
</evidence>
<dbReference type="InterPro" id="IPR044925">
    <property type="entry name" value="His-Me_finger_sf"/>
</dbReference>
<dbReference type="GeneID" id="41900490"/>
<evidence type="ECO:0008006" key="4">
    <source>
        <dbReference type="Google" id="ProtNLM"/>
    </source>
</evidence>
<gene>
    <name evidence="2" type="primary">CVA-1_673L</name>
    <name evidence="2" type="ORF">PBCVCVA1_673L</name>
</gene>
<keyword evidence="3" id="KW-1185">Reference proteome</keyword>
<reference evidence="2 3" key="1">
    <citation type="submission" date="2012-10" db="EMBL/GenBank/DDBJ databases">
        <title>Towards defining the chloroviruses: a genomic journey through a genus of large DNA viruses.</title>
        <authorList>
            <person name="Jeanniard A."/>
            <person name="Dunigan D.D."/>
            <person name="Gurnon J.R."/>
            <person name="Agarkova I."/>
            <person name="Kang M."/>
            <person name="Vitek J."/>
            <person name="Duncan G."/>
            <person name="McClung O.W."/>
            <person name="Larsen M."/>
            <person name="Claverie J.-M."/>
            <person name="Van Etten J.L."/>
            <person name="Blanc G."/>
        </authorList>
    </citation>
    <scope>NUCLEOTIDE SEQUENCE [LARGE SCALE GENOMIC DNA]</scope>
</reference>
<evidence type="ECO:0000313" key="2">
    <source>
        <dbReference type="EMBL" id="AGE50580.1"/>
    </source>
</evidence>